<accession>A0A9P8A5I8</accession>
<reference evidence="2" key="1">
    <citation type="submission" date="2021-07" db="EMBL/GenBank/DDBJ databases">
        <title>Draft genome of Mortierella alpina, strain LL118, isolated from an aspen leaf litter sample.</title>
        <authorList>
            <person name="Yang S."/>
            <person name="Vinatzer B.A."/>
        </authorList>
    </citation>
    <scope>NUCLEOTIDE SEQUENCE</scope>
    <source>
        <strain evidence="2">LL118</strain>
    </source>
</reference>
<dbReference type="Proteomes" id="UP000717515">
    <property type="component" value="Unassembled WGS sequence"/>
</dbReference>
<comment type="caution">
    <text evidence="2">The sequence shown here is derived from an EMBL/GenBank/DDBJ whole genome shotgun (WGS) entry which is preliminary data.</text>
</comment>
<protein>
    <submittedName>
        <fullName evidence="2">Uncharacterized protein</fullName>
    </submittedName>
</protein>
<sequence>MASIPPHRKLSPLDLPEIIARIGQFLPLWSGEGFQREFDPRPLLRCSLISRSFRDALLPTIWYLYDGYRMRNIPQHILIKYSPYFRIITSTGPFKGPFRCRNLIELSTVYGQEWSRELLVSNPGLKRLVWGGPFHRRIETLEQQQEWELELKALLGLENLDEFRTTGFSLGEGIFVKVLRNNAARLSNLALSTVAGVTSIKGLELPHLTELHVTLGCVESPALVDLLRCCPRLQRLSLMGSMAKGSSSPPPAHMQQHHHLANNNNNNTNTIDLNNSVIVNERSLRDHEITRLAQNIAECCPELSSIKFTTSSQSCLVPMHRNHSSQLFLSGSECAALVNATSRLESFSAELMTLDYTLTEALVAQASSFKSLQLTFRRTDSELSLEPTMNDESRIREVHCLRRLKASLHRLKELSLTWDGRHTTAAISALGLSQEPTTLGMTTELRKELVVFMEEPWATSQGLESLAIHGLFPTTMATILQGVEGCSTATPSEPIVCWRLPKSIEPYGEQLPASLEQQDGDVMLRLLLSSLDTQTRLGCLTVNRTVYERDLGEQVC</sequence>
<dbReference type="EMBL" id="JAIFTL010000059">
    <property type="protein sequence ID" value="KAG9324693.1"/>
    <property type="molecule type" value="Genomic_DNA"/>
</dbReference>
<evidence type="ECO:0000313" key="3">
    <source>
        <dbReference type="Proteomes" id="UP000717515"/>
    </source>
</evidence>
<organism evidence="2 3">
    <name type="scientific">Mortierella alpina</name>
    <name type="common">Oleaginous fungus</name>
    <name type="synonym">Mortierella renispora</name>
    <dbReference type="NCBI Taxonomy" id="64518"/>
    <lineage>
        <taxon>Eukaryota</taxon>
        <taxon>Fungi</taxon>
        <taxon>Fungi incertae sedis</taxon>
        <taxon>Mucoromycota</taxon>
        <taxon>Mortierellomycotina</taxon>
        <taxon>Mortierellomycetes</taxon>
        <taxon>Mortierellales</taxon>
        <taxon>Mortierellaceae</taxon>
        <taxon>Mortierella</taxon>
    </lineage>
</organism>
<evidence type="ECO:0000313" key="2">
    <source>
        <dbReference type="EMBL" id="KAG9324693.1"/>
    </source>
</evidence>
<name>A0A9P8A5I8_MORAP</name>
<evidence type="ECO:0000256" key="1">
    <source>
        <dbReference type="SAM" id="MobiDB-lite"/>
    </source>
</evidence>
<dbReference type="InterPro" id="IPR032675">
    <property type="entry name" value="LRR_dom_sf"/>
</dbReference>
<dbReference type="AlphaFoldDB" id="A0A9P8A5I8"/>
<dbReference type="Gene3D" id="3.80.10.10">
    <property type="entry name" value="Ribonuclease Inhibitor"/>
    <property type="match status" value="1"/>
</dbReference>
<gene>
    <name evidence="2" type="ORF">KVV02_001675</name>
</gene>
<proteinExistence type="predicted"/>
<feature type="region of interest" description="Disordered" evidence="1">
    <location>
        <begin position="241"/>
        <end position="268"/>
    </location>
</feature>